<dbReference type="Gene3D" id="1.20.860.20">
    <property type="entry name" value="Photosystem I PsaK, reaction centre"/>
    <property type="match status" value="1"/>
</dbReference>
<evidence type="ECO:0000313" key="11">
    <source>
        <dbReference type="Proteomes" id="UP000661112"/>
    </source>
</evidence>
<keyword evidence="11" id="KW-1185">Reference proteome</keyword>
<gene>
    <name evidence="10" type="primary">psaK</name>
    <name evidence="10" type="ORF">H6G83_20995</name>
</gene>
<dbReference type="NCBIfam" id="TIGR03049">
    <property type="entry name" value="PS_I_psaK"/>
    <property type="match status" value="1"/>
</dbReference>
<comment type="similarity">
    <text evidence="2">Belongs to the PsaG/PsaK family.</text>
</comment>
<dbReference type="InterPro" id="IPR000549">
    <property type="entry name" value="PSI_PsaG/PsaK"/>
</dbReference>
<reference evidence="10 11" key="1">
    <citation type="journal article" date="2020" name="ISME J.">
        <title>Comparative genomics reveals insights into cyanobacterial evolution and habitat adaptation.</title>
        <authorList>
            <person name="Chen M.Y."/>
            <person name="Teng W.K."/>
            <person name="Zhao L."/>
            <person name="Hu C.X."/>
            <person name="Zhou Y.K."/>
            <person name="Han B.P."/>
            <person name="Song L.R."/>
            <person name="Shu W.S."/>
        </authorList>
    </citation>
    <scope>NUCLEOTIDE SEQUENCE [LARGE SCALE GENOMIC DNA]</scope>
    <source>
        <strain evidence="10 11">FACHB-119</strain>
    </source>
</reference>
<dbReference type="Pfam" id="PF01241">
    <property type="entry name" value="PSI_PSAK"/>
    <property type="match status" value="1"/>
</dbReference>
<evidence type="ECO:0000256" key="9">
    <source>
        <dbReference type="SAM" id="Phobius"/>
    </source>
</evidence>
<dbReference type="SUPFAM" id="SSF81563">
    <property type="entry name" value="Photosystem I reaction center subunit X, PsaK"/>
    <property type="match status" value="1"/>
</dbReference>
<evidence type="ECO:0000256" key="1">
    <source>
        <dbReference type="ARBA" id="ARBA00004141"/>
    </source>
</evidence>
<organism evidence="10 11">
    <name type="scientific">Anabaena azotica FACHB-119</name>
    <dbReference type="NCBI Taxonomy" id="947527"/>
    <lineage>
        <taxon>Bacteria</taxon>
        <taxon>Bacillati</taxon>
        <taxon>Cyanobacteriota</taxon>
        <taxon>Cyanophyceae</taxon>
        <taxon>Nostocales</taxon>
        <taxon>Nostocaceae</taxon>
        <taxon>Anabaena</taxon>
        <taxon>Anabaena azotica</taxon>
    </lineage>
</organism>
<dbReference type="InterPro" id="IPR035982">
    <property type="entry name" value="PSI_centre_PsaK_sf"/>
</dbReference>
<feature type="transmembrane region" description="Helical" evidence="9">
    <location>
        <begin position="60"/>
        <end position="81"/>
    </location>
</feature>
<evidence type="ECO:0000256" key="4">
    <source>
        <dbReference type="ARBA" id="ARBA00022692"/>
    </source>
</evidence>
<evidence type="ECO:0000256" key="7">
    <source>
        <dbReference type="ARBA" id="ARBA00023078"/>
    </source>
</evidence>
<comment type="caution">
    <text evidence="10">The sequence shown here is derived from an EMBL/GenBank/DDBJ whole genome shotgun (WGS) entry which is preliminary data.</text>
</comment>
<protein>
    <submittedName>
        <fullName evidence="10">Photosystem I reaction center subunit PsaK</fullName>
    </submittedName>
</protein>
<keyword evidence="3" id="KW-0602">Photosynthesis</keyword>
<proteinExistence type="inferred from homology"/>
<evidence type="ECO:0000313" key="10">
    <source>
        <dbReference type="EMBL" id="MBD2503051.1"/>
    </source>
</evidence>
<keyword evidence="7" id="KW-0793">Thylakoid</keyword>
<accession>A0ABR8D906</accession>
<comment type="subcellular location">
    <subcellularLocation>
        <location evidence="1">Membrane</location>
        <topology evidence="1">Multi-pass membrane protein</topology>
    </subcellularLocation>
</comment>
<keyword evidence="8 9" id="KW-0472">Membrane</keyword>
<feature type="transmembrane region" description="Helical" evidence="9">
    <location>
        <begin position="20"/>
        <end position="39"/>
    </location>
</feature>
<sequence length="84" mass="8566">MTSTLLAAASATVPTTPQWSPTVAIIISASSVVALLFALRIEKPQVGPKFPGLPISIPTFIGAMAFGHVLGVGIVLGLTNIGRL</sequence>
<dbReference type="InterPro" id="IPR037101">
    <property type="entry name" value="PSI_PsaK_bact"/>
</dbReference>
<evidence type="ECO:0000256" key="6">
    <source>
        <dbReference type="ARBA" id="ARBA00022989"/>
    </source>
</evidence>
<evidence type="ECO:0000256" key="3">
    <source>
        <dbReference type="ARBA" id="ARBA00022531"/>
    </source>
</evidence>
<evidence type="ECO:0000256" key="8">
    <source>
        <dbReference type="ARBA" id="ARBA00023136"/>
    </source>
</evidence>
<keyword evidence="4 9" id="KW-0812">Transmembrane</keyword>
<dbReference type="Proteomes" id="UP000661112">
    <property type="component" value="Unassembled WGS sequence"/>
</dbReference>
<evidence type="ECO:0000256" key="5">
    <source>
        <dbReference type="ARBA" id="ARBA00022836"/>
    </source>
</evidence>
<dbReference type="InterPro" id="IPR017492">
    <property type="entry name" value="PSI_PsaK"/>
</dbReference>
<evidence type="ECO:0000256" key="2">
    <source>
        <dbReference type="ARBA" id="ARBA00006458"/>
    </source>
</evidence>
<dbReference type="EMBL" id="JACJSG010000030">
    <property type="protein sequence ID" value="MBD2503051.1"/>
    <property type="molecule type" value="Genomic_DNA"/>
</dbReference>
<keyword evidence="5" id="KW-0603">Photosystem I</keyword>
<keyword evidence="6 9" id="KW-1133">Transmembrane helix</keyword>
<name>A0ABR8D906_9NOST</name>